<dbReference type="PANTHER" id="PTHR42793">
    <property type="entry name" value="COA BINDING DOMAIN CONTAINING PROTEIN"/>
    <property type="match status" value="1"/>
</dbReference>
<sequence length="757" mass="80633">MIAAENTGVSGVLAYVEQCRKLGQTALDEYAAKALLSSFGLTVPRTRTAVDPVAAALACSDLSPPYVVKVLSSNALHKSDLGGVRLGLDDADAVQKAACGIREGWRADPALVEGFLVEEMAPPGHELVVGGYIDPQFGPMVMVGLGGIFVEIFSDVTFRVCPIDENEARTMLKELLAFPVLQGARGGVVANEEALVDALVKVGGVGGVLMVLADDIQELDINPLIVSESGAIAVDARITFATGRRRAHAPPGPRSVNFQPLFVPKTIAVAGVSASGRGAGNRFIRNIEMLGFMGEIYPIHPSMTEIGGRRAYRNFSDVPCEIDYAYVAAPRHAVPGLLRKGAGKVRFAQIMTSGFGEGSNGAESDAELAAAIKAGGMRVLGPNCLGIYTPRGRVTFTETQKIQNPEGHVGIISQSGGFGIDLVRCGQARGLRFSSVVTVGNSIDLGPNDLLEHFLSDDLTRVIGLYLEDIKDGRRFFDLLNAAAARKPVVLLKGGWTSQGQQAAASHTGSLAGDLRAWQAVASQTGCLLVDTVEELIEVLLLFQTMTPNLERPTRDLALFGNGGGASVVATDRFAQKGFSLATFAADTKARLHALNLPDGASDNNPIDLPANVFDRTEGRVASEILDALCEDGGIDMIVVHLNLPVLLSYRDRRTVEHIVDACIAHGRSARNGTGLVMVLRSDGNPETDAARRLQTERAVAAGIPVFENFTMASHALGALARFEEFHIKRQRLKPEPIQQRSAYSEAKNIAKETLPF</sequence>
<dbReference type="Pfam" id="PF13607">
    <property type="entry name" value="Succ_CoA_lig"/>
    <property type="match status" value="1"/>
</dbReference>
<gene>
    <name evidence="2" type="ORF">EDC26_105139</name>
</gene>
<feature type="domain" description="CoA-binding" evidence="1">
    <location>
        <begin position="261"/>
        <end position="355"/>
    </location>
</feature>
<dbReference type="EMBL" id="SMAJ01000005">
    <property type="protein sequence ID" value="TCT08587.1"/>
    <property type="molecule type" value="Genomic_DNA"/>
</dbReference>
<dbReference type="InterPro" id="IPR003781">
    <property type="entry name" value="CoA-bd"/>
</dbReference>
<dbReference type="InterPro" id="IPR032875">
    <property type="entry name" value="Succ_CoA_lig_flav_dom"/>
</dbReference>
<evidence type="ECO:0000259" key="1">
    <source>
        <dbReference type="SMART" id="SM00881"/>
    </source>
</evidence>
<dbReference type="SUPFAM" id="SSF56059">
    <property type="entry name" value="Glutathione synthetase ATP-binding domain-like"/>
    <property type="match status" value="1"/>
</dbReference>
<dbReference type="Gene3D" id="3.40.50.720">
    <property type="entry name" value="NAD(P)-binding Rossmann-like Domain"/>
    <property type="match status" value="1"/>
</dbReference>
<reference evidence="2 3" key="1">
    <citation type="submission" date="2019-03" db="EMBL/GenBank/DDBJ databases">
        <title>Genomic Encyclopedia of Type Strains, Phase IV (KMG-IV): sequencing the most valuable type-strain genomes for metagenomic binning, comparative biology and taxonomic classification.</title>
        <authorList>
            <person name="Goeker M."/>
        </authorList>
    </citation>
    <scope>NUCLEOTIDE SEQUENCE [LARGE SCALE GENOMIC DNA]</scope>
    <source>
        <strain evidence="2 3">DSM 24591</strain>
    </source>
</reference>
<dbReference type="Gene3D" id="3.30.470.20">
    <property type="entry name" value="ATP-grasp fold, B domain"/>
    <property type="match status" value="1"/>
</dbReference>
<dbReference type="Gene3D" id="3.40.50.261">
    <property type="entry name" value="Succinyl-CoA synthetase domains"/>
    <property type="match status" value="2"/>
</dbReference>
<comment type="caution">
    <text evidence="2">The sequence shown here is derived from an EMBL/GenBank/DDBJ whole genome shotgun (WGS) entry which is preliminary data.</text>
</comment>
<keyword evidence="3" id="KW-1185">Reference proteome</keyword>
<dbReference type="Proteomes" id="UP000295525">
    <property type="component" value="Unassembled WGS sequence"/>
</dbReference>
<dbReference type="Gene3D" id="3.30.1490.20">
    <property type="entry name" value="ATP-grasp fold, A domain"/>
    <property type="match status" value="1"/>
</dbReference>
<evidence type="ECO:0000313" key="2">
    <source>
        <dbReference type="EMBL" id="TCT08587.1"/>
    </source>
</evidence>
<dbReference type="AlphaFoldDB" id="A0A4R3M9X5"/>
<proteinExistence type="predicted"/>
<dbReference type="Pfam" id="PF13380">
    <property type="entry name" value="CoA_binding_2"/>
    <property type="match status" value="1"/>
</dbReference>
<protein>
    <submittedName>
        <fullName evidence="2">Acyl-CoA synthetase (NDP forming)</fullName>
    </submittedName>
</protein>
<accession>A0A4R3M9X5</accession>
<dbReference type="Pfam" id="PF13549">
    <property type="entry name" value="ATP-grasp_5"/>
    <property type="match status" value="1"/>
</dbReference>
<organism evidence="2 3">
    <name type="scientific">Paralcaligenes ureilyticus</name>
    <dbReference type="NCBI Taxonomy" id="627131"/>
    <lineage>
        <taxon>Bacteria</taxon>
        <taxon>Pseudomonadati</taxon>
        <taxon>Pseudomonadota</taxon>
        <taxon>Betaproteobacteria</taxon>
        <taxon>Burkholderiales</taxon>
        <taxon>Alcaligenaceae</taxon>
        <taxon>Paralcaligenes</taxon>
    </lineage>
</organism>
<dbReference type="InterPro" id="IPR036291">
    <property type="entry name" value="NAD(P)-bd_dom_sf"/>
</dbReference>
<dbReference type="InterPro" id="IPR016102">
    <property type="entry name" value="Succinyl-CoA_synth-like"/>
</dbReference>
<dbReference type="RefSeq" id="WP_165930969.1">
    <property type="nucleotide sequence ID" value="NZ_SMAJ01000005.1"/>
</dbReference>
<dbReference type="PANTHER" id="PTHR42793:SF1">
    <property type="entry name" value="PEPTIDYL-LYSINE N-ACETYLTRANSFERASE PATZ"/>
    <property type="match status" value="1"/>
</dbReference>
<dbReference type="SMART" id="SM00881">
    <property type="entry name" value="CoA_binding"/>
    <property type="match status" value="1"/>
</dbReference>
<dbReference type="SUPFAM" id="SSF52210">
    <property type="entry name" value="Succinyl-CoA synthetase domains"/>
    <property type="match status" value="2"/>
</dbReference>
<name>A0A4R3M9X5_9BURK</name>
<evidence type="ECO:0000313" key="3">
    <source>
        <dbReference type="Proteomes" id="UP000295525"/>
    </source>
</evidence>
<dbReference type="GO" id="GO:0005524">
    <property type="term" value="F:ATP binding"/>
    <property type="evidence" value="ECO:0007669"/>
    <property type="project" value="InterPro"/>
</dbReference>
<dbReference type="InterPro" id="IPR013815">
    <property type="entry name" value="ATP_grasp_subdomain_1"/>
</dbReference>
<dbReference type="SUPFAM" id="SSF51735">
    <property type="entry name" value="NAD(P)-binding Rossmann-fold domains"/>
    <property type="match status" value="1"/>
</dbReference>